<feature type="repeat" description="WD" evidence="3">
    <location>
        <begin position="1041"/>
        <end position="1066"/>
    </location>
</feature>
<evidence type="ECO:0000256" key="3">
    <source>
        <dbReference type="PROSITE-ProRule" id="PRU00221"/>
    </source>
</evidence>
<feature type="repeat" description="WD" evidence="3">
    <location>
        <begin position="906"/>
        <end position="947"/>
    </location>
</feature>
<evidence type="ECO:0000259" key="5">
    <source>
        <dbReference type="Pfam" id="PF13676"/>
    </source>
</evidence>
<keyword evidence="2" id="KW-0677">Repeat</keyword>
<evidence type="ECO:0000313" key="7">
    <source>
        <dbReference type="EMBL" id="ULN43302.2"/>
    </source>
</evidence>
<protein>
    <submittedName>
        <fullName evidence="7">TIR domain-containing protein</fullName>
    </submittedName>
</protein>
<dbReference type="SUPFAM" id="SSF52200">
    <property type="entry name" value="Toll/Interleukin receptor TIR domain"/>
    <property type="match status" value="1"/>
</dbReference>
<keyword evidence="4" id="KW-0175">Coiled coil</keyword>
<feature type="domain" description="Novel STAND NTPase 1" evidence="6">
    <location>
        <begin position="167"/>
        <end position="595"/>
    </location>
</feature>
<dbReference type="PROSITE" id="PS50294">
    <property type="entry name" value="WD_REPEATS_REGION"/>
    <property type="match status" value="7"/>
</dbReference>
<dbReference type="InterPro" id="IPR001680">
    <property type="entry name" value="WD40_rpt"/>
</dbReference>
<feature type="repeat" description="WD" evidence="3">
    <location>
        <begin position="949"/>
        <end position="990"/>
    </location>
</feature>
<dbReference type="InterPro" id="IPR035897">
    <property type="entry name" value="Toll_tir_struct_dom_sf"/>
</dbReference>
<proteinExistence type="predicted"/>
<feature type="repeat" description="WD" evidence="3">
    <location>
        <begin position="864"/>
        <end position="905"/>
    </location>
</feature>
<dbReference type="Pfam" id="PF00400">
    <property type="entry name" value="WD40"/>
    <property type="match status" value="9"/>
</dbReference>
<dbReference type="SUPFAM" id="SSF52540">
    <property type="entry name" value="P-loop containing nucleoside triphosphate hydrolases"/>
    <property type="match status" value="1"/>
</dbReference>
<evidence type="ECO:0000313" key="8">
    <source>
        <dbReference type="Proteomes" id="UP001055337"/>
    </source>
</evidence>
<dbReference type="InterPro" id="IPR036322">
    <property type="entry name" value="WD40_repeat_dom_sf"/>
</dbReference>
<dbReference type="InterPro" id="IPR027417">
    <property type="entry name" value="P-loop_NTPase"/>
</dbReference>
<feature type="repeat" description="WD" evidence="3">
    <location>
        <begin position="992"/>
        <end position="1033"/>
    </location>
</feature>
<dbReference type="CDD" id="cd00200">
    <property type="entry name" value="WD40"/>
    <property type="match status" value="2"/>
</dbReference>
<evidence type="ECO:0000256" key="1">
    <source>
        <dbReference type="ARBA" id="ARBA00022574"/>
    </source>
</evidence>
<accession>A0ABY3TRM3</accession>
<dbReference type="Gene3D" id="3.40.50.10140">
    <property type="entry name" value="Toll/interleukin-1 receptor homology (TIR) domain"/>
    <property type="match status" value="1"/>
</dbReference>
<dbReference type="InterPro" id="IPR020472">
    <property type="entry name" value="WD40_PAC1"/>
</dbReference>
<dbReference type="Gene3D" id="2.130.10.10">
    <property type="entry name" value="YVTN repeat-like/Quinoprotein amine dehydrogenase"/>
    <property type="match status" value="5"/>
</dbReference>
<feature type="domain" description="TIR" evidence="5">
    <location>
        <begin position="4"/>
        <end position="116"/>
    </location>
</feature>
<keyword evidence="8" id="KW-1185">Reference proteome</keyword>
<feature type="repeat" description="WD" evidence="3">
    <location>
        <begin position="815"/>
        <end position="856"/>
    </location>
</feature>
<dbReference type="SUPFAM" id="SSF50978">
    <property type="entry name" value="WD40 repeat-like"/>
    <property type="match status" value="2"/>
</dbReference>
<name>A0ABY3TRM3_9MYCO</name>
<gene>
    <name evidence="7" type="ORF">MI149_09650</name>
</gene>
<evidence type="ECO:0000256" key="2">
    <source>
        <dbReference type="ARBA" id="ARBA00022737"/>
    </source>
</evidence>
<dbReference type="SMART" id="SM00320">
    <property type="entry name" value="WD40"/>
    <property type="match status" value="13"/>
</dbReference>
<feature type="coiled-coil region" evidence="4">
    <location>
        <begin position="632"/>
        <end position="669"/>
    </location>
</feature>
<reference evidence="7" key="1">
    <citation type="submission" date="2022-08" db="EMBL/GenBank/DDBJ databases">
        <title>Whole genome sequencing of non-tuberculosis mycobacteria type-strains.</title>
        <authorList>
            <person name="Igarashi Y."/>
            <person name="Osugi A."/>
            <person name="Mitarai S."/>
        </authorList>
    </citation>
    <scope>NUCLEOTIDE SEQUENCE</scope>
    <source>
        <strain evidence="7">JCM 16369</strain>
    </source>
</reference>
<dbReference type="PRINTS" id="PR00320">
    <property type="entry name" value="GPROTEINBRPT"/>
</dbReference>
<dbReference type="InterPro" id="IPR049052">
    <property type="entry name" value="nSTAND1"/>
</dbReference>
<dbReference type="InterPro" id="IPR015943">
    <property type="entry name" value="WD40/YVTN_repeat-like_dom_sf"/>
</dbReference>
<feature type="repeat" description="WD" evidence="3">
    <location>
        <begin position="1324"/>
        <end position="1355"/>
    </location>
</feature>
<dbReference type="PROSITE" id="PS50082">
    <property type="entry name" value="WD_REPEATS_2"/>
    <property type="match status" value="8"/>
</dbReference>
<dbReference type="EMBL" id="CP092362">
    <property type="protein sequence ID" value="ULN43302.2"/>
    <property type="molecule type" value="Genomic_DNA"/>
</dbReference>
<keyword evidence="1 3" id="KW-0853">WD repeat</keyword>
<dbReference type="Pfam" id="PF20703">
    <property type="entry name" value="nSTAND1"/>
    <property type="match status" value="1"/>
</dbReference>
<dbReference type="RefSeq" id="WP_262871768.1">
    <property type="nucleotide sequence ID" value="NZ_CP092362.2"/>
</dbReference>
<dbReference type="Pfam" id="PF13676">
    <property type="entry name" value="TIR_2"/>
    <property type="match status" value="1"/>
</dbReference>
<dbReference type="Proteomes" id="UP001055337">
    <property type="component" value="Chromosome"/>
</dbReference>
<dbReference type="PANTHER" id="PTHR19879:SF9">
    <property type="entry name" value="TRANSCRIPTION INITIATION FACTOR TFIID SUBUNIT 5"/>
    <property type="match status" value="1"/>
</dbReference>
<feature type="repeat" description="WD" evidence="3">
    <location>
        <begin position="1281"/>
        <end position="1313"/>
    </location>
</feature>
<dbReference type="InterPro" id="IPR019775">
    <property type="entry name" value="WD40_repeat_CS"/>
</dbReference>
<dbReference type="PROSITE" id="PS00678">
    <property type="entry name" value="WD_REPEATS_1"/>
    <property type="match status" value="3"/>
</dbReference>
<dbReference type="InterPro" id="IPR000157">
    <property type="entry name" value="TIR_dom"/>
</dbReference>
<sequence length="1399" mass="149363">MSRIFLSHSSHDMRQAIALKHWLAEQDPPLANEIFLDIDPSSGLQTGTRWKDALRRANARCEAVVCLLSANWEASHECKVEYRTAENLNKQIFCARLEPSTGDELTAEWQRCDLFGDGPMTQVDIGSGSPVEFATAGLYRLRDGIRGAGIGADSFVWPPPDDVDRAPYRGWEPLDAADAAVFFGRDAQIIRALDQLRGMRRSGLNGLFVILGPSGSGKSSFLRAGLLPRLRREDRRFAVLPIVRPERNALTGVSGLAASIVDARRQFGLTQPSLGEVKDACIQRRTGVVADWLAEIRGEAARQLLDRGDSQETAAAPTLVLPLDQAEELFSADASQQANDFLWLIARLAETVNANETGMVVAATVRTDRYEVMQTHPELGAVGTVLFDELKPMPATQFKEVIVGPAQRASEAGRALRVAPDLVDRLLADSSDGADTLPILALTLSRLYADYGSSGELTLAHYEALGGMRRVVQSEIDEVLSVEPTVRAGQLEALRAAFIPWLATVNPDNDQPMRRVARFDDLPAASRPLIDALVAKRLMVKDTRDGHTVVEVALESLLRQWDELAAWLRDERQDLKAADDLQRGAAAWRAADNDPAWLLSGSRLAEAEVLIEKPQFRQILSSATDFVTSSRAAEDEELAAQEAQRLAELRAAEERAAHAQERQATAEAHTMTLRKRSRILRAVLALTAVVAVVAGVGFARANSASNEAQRQFRLATSQRLATEAQAMLAGARPGGDIRALQELLASQALAAIPDRGALYDAVLAKSATAKIGRVANTTPNAVRYSPDGRLLATGYGDGSVRLSDAQTGQPVGKPLAAHRDDILDLVWSPDGKTILSACRDGTLGLWNSKSGELEGNLFSRPGAKDGADRRIMGVAFSPDDRRMVTAGAGGVVDVWDVAARRVVFSLTGHTEDVYAVAFAPDGSLIATGSDDNTLRLWDAATGHPIGAPLTGHSGAVRAVAFSPDGSELASGSSDSTVRLWDVKTQRPVGAPLEGHTALVSAVEFSTDGTMIVSGSYDRTVRWWSDATGAELGAPVVAQGLVRALSVRPGAAQVAAASEDGTVEVWNTADVLPLEGSAAAFTPDGQRLALGAIDGYVSVYDPRTGQRLSRSTSGHPHGVTKLMYTADGHLVSGDFNGNVWIWQADNAIPVGAPVRQATDASITAIALSARTHRFAVGNIKGAVRVGDTETGQWTGPPMAAPGSVDAVTFTGDDSELVSVHADTAAPPTIRRWKVDTGQLVGTEKVELLTAAAFASAEHLATGTVDGLVTVYGADFKPIAHPVSGHTGTVMALAYTPDGSRLASADQYGSLRIWQPDKVSPIGSPFGSGSSLVWNLALSPDGRRLASANSDGQVRLWPASATTADLCAMLESNMSHRQWSEWVSPVIDYVATCPDLPIAPD</sequence>
<evidence type="ECO:0000259" key="6">
    <source>
        <dbReference type="Pfam" id="PF20703"/>
    </source>
</evidence>
<dbReference type="PANTHER" id="PTHR19879">
    <property type="entry name" value="TRANSCRIPTION INITIATION FACTOR TFIID"/>
    <property type="match status" value="1"/>
</dbReference>
<evidence type="ECO:0000256" key="4">
    <source>
        <dbReference type="SAM" id="Coils"/>
    </source>
</evidence>
<organism evidence="7 8">
    <name type="scientific">Mycolicibacterium crocinum</name>
    <dbReference type="NCBI Taxonomy" id="388459"/>
    <lineage>
        <taxon>Bacteria</taxon>
        <taxon>Bacillati</taxon>
        <taxon>Actinomycetota</taxon>
        <taxon>Actinomycetes</taxon>
        <taxon>Mycobacteriales</taxon>
        <taxon>Mycobacteriaceae</taxon>
        <taxon>Mycolicibacterium</taxon>
    </lineage>
</organism>